<dbReference type="RefSeq" id="WP_025057518.1">
    <property type="nucleotide sequence ID" value="NZ_JACIFU010000002.1"/>
</dbReference>
<sequence>MSNMFKNFTLAASVSLIALTGTAYAAEMDPASDISVDASYNAAEDTNAMEMFPGITQDVEVAIAKLIPMSDSPNDPVIRVDIRKLALDGDTILPDSTEFNQMEGVVAIDTVTGIGGKSFPINIVAVTDLTSVPDGYVGIAPSVDDFYNAMIDAFAADVAKNYGSINDEGLKGSN</sequence>
<comment type="caution">
    <text evidence="2">The sequence shown here is derived from an EMBL/GenBank/DDBJ whole genome shotgun (WGS) entry which is preliminary data.</text>
</comment>
<evidence type="ECO:0000256" key="1">
    <source>
        <dbReference type="SAM" id="SignalP"/>
    </source>
</evidence>
<dbReference type="EMBL" id="JACIFU010000002">
    <property type="protein sequence ID" value="MBB4173657.1"/>
    <property type="molecule type" value="Genomic_DNA"/>
</dbReference>
<keyword evidence="3" id="KW-1185">Reference proteome</keyword>
<evidence type="ECO:0000313" key="2">
    <source>
        <dbReference type="EMBL" id="MBB4173657.1"/>
    </source>
</evidence>
<name>A0A7W6M8L3_9RHOB</name>
<dbReference type="OrthoDB" id="7864938at2"/>
<protein>
    <submittedName>
        <fullName evidence="2">Uncharacterized protein</fullName>
    </submittedName>
</protein>
<dbReference type="Proteomes" id="UP000565745">
    <property type="component" value="Unassembled WGS sequence"/>
</dbReference>
<evidence type="ECO:0000313" key="3">
    <source>
        <dbReference type="Proteomes" id="UP000565745"/>
    </source>
</evidence>
<gene>
    <name evidence="2" type="ORF">GGR93_001430</name>
</gene>
<accession>A0A7W6M8L3</accession>
<organism evidence="2 3">
    <name type="scientific">Sulfitobacter noctilucicola</name>
    <dbReference type="NCBI Taxonomy" id="1342301"/>
    <lineage>
        <taxon>Bacteria</taxon>
        <taxon>Pseudomonadati</taxon>
        <taxon>Pseudomonadota</taxon>
        <taxon>Alphaproteobacteria</taxon>
        <taxon>Rhodobacterales</taxon>
        <taxon>Roseobacteraceae</taxon>
        <taxon>Sulfitobacter</taxon>
    </lineage>
</organism>
<dbReference type="AlphaFoldDB" id="A0A7W6M8L3"/>
<proteinExistence type="predicted"/>
<reference evidence="2 3" key="1">
    <citation type="submission" date="2020-08" db="EMBL/GenBank/DDBJ databases">
        <title>Genomic Encyclopedia of Type Strains, Phase IV (KMG-IV): sequencing the most valuable type-strain genomes for metagenomic binning, comparative biology and taxonomic classification.</title>
        <authorList>
            <person name="Goeker M."/>
        </authorList>
    </citation>
    <scope>NUCLEOTIDE SEQUENCE [LARGE SCALE GENOMIC DNA]</scope>
    <source>
        <strain evidence="2 3">DSM 101015</strain>
    </source>
</reference>
<feature type="chain" id="PRO_5031015595" evidence="1">
    <location>
        <begin position="26"/>
        <end position="174"/>
    </location>
</feature>
<feature type="signal peptide" evidence="1">
    <location>
        <begin position="1"/>
        <end position="25"/>
    </location>
</feature>
<keyword evidence="1" id="KW-0732">Signal</keyword>